<dbReference type="OrthoDB" id="1902641at2"/>
<reference evidence="2" key="2">
    <citation type="submission" date="2012-08" db="EMBL/GenBank/DDBJ databases">
        <title>Finished genome of Desulfosporosinus meridiei DSM 13257.</title>
        <authorList>
            <person name="Huntemann M."/>
            <person name="Wei C.-L."/>
            <person name="Han J."/>
            <person name="Detter J.C."/>
            <person name="Han C."/>
            <person name="Davenport K."/>
            <person name="Daligault H."/>
            <person name="Erkkila T."/>
            <person name="Gu W."/>
            <person name="Munk A.C.C."/>
            <person name="Teshima H."/>
            <person name="Xu Y."/>
            <person name="Chain P."/>
            <person name="Tapia R."/>
            <person name="Chen A."/>
            <person name="Krypides N."/>
            <person name="Mavromatis K."/>
            <person name="Markowitz V."/>
            <person name="Szeto E."/>
            <person name="Ivanova N."/>
            <person name="Mikhailova N."/>
            <person name="Ovchinnikova G."/>
            <person name="Pagani I."/>
            <person name="Pati A."/>
            <person name="Goodwin L."/>
            <person name="Peters L."/>
            <person name="Pitluck S."/>
            <person name="Woyke T."/>
            <person name="Pester M."/>
            <person name="Spring S."/>
            <person name="Ollivier B."/>
            <person name="Rattei T."/>
            <person name="Klenk H.-P."/>
            <person name="Wagner M."/>
            <person name="Loy A."/>
        </authorList>
    </citation>
    <scope>NUCLEOTIDE SEQUENCE [LARGE SCALE GENOMIC DNA]</scope>
    <source>
        <strain evidence="2">ATCC BAA-275 / DSM 13257 / NCIMB 13706 / S10</strain>
    </source>
</reference>
<accession>J7J5R2</accession>
<evidence type="ECO:0000313" key="2">
    <source>
        <dbReference type="Proteomes" id="UP000005262"/>
    </source>
</evidence>
<dbReference type="AlphaFoldDB" id="J7J5R2"/>
<evidence type="ECO:0000313" key="1">
    <source>
        <dbReference type="EMBL" id="AFQ46276.1"/>
    </source>
</evidence>
<dbReference type="Proteomes" id="UP000005262">
    <property type="component" value="Chromosome"/>
</dbReference>
<dbReference type="EMBL" id="CP003629">
    <property type="protein sequence ID" value="AFQ46276.1"/>
    <property type="molecule type" value="Genomic_DNA"/>
</dbReference>
<gene>
    <name evidence="1" type="ordered locus">Desmer_4470</name>
</gene>
<dbReference type="CDD" id="cd00719">
    <property type="entry name" value="GIY-YIG_SF"/>
    <property type="match status" value="1"/>
</dbReference>
<proteinExistence type="predicted"/>
<dbReference type="eggNOG" id="ENOG5030G4X">
    <property type="taxonomic scope" value="Bacteria"/>
</dbReference>
<dbReference type="KEGG" id="dmi:Desmer_4470"/>
<organism evidence="1 2">
    <name type="scientific">Desulfosporosinus meridiei (strain ATCC BAA-275 / DSM 13257 / KCTC 12902 / NCIMB 13706 / S10)</name>
    <dbReference type="NCBI Taxonomy" id="768704"/>
    <lineage>
        <taxon>Bacteria</taxon>
        <taxon>Bacillati</taxon>
        <taxon>Bacillota</taxon>
        <taxon>Clostridia</taxon>
        <taxon>Eubacteriales</taxon>
        <taxon>Desulfitobacteriaceae</taxon>
        <taxon>Desulfosporosinus</taxon>
    </lineage>
</organism>
<dbReference type="HOGENOM" id="CLU_1093342_0_0_9"/>
<reference evidence="1 2" key="1">
    <citation type="journal article" date="2012" name="J. Bacteriol.">
        <title>Complete genome sequences of Desulfosporosinus orientis DSM765T, Desulfosporosinus youngiae DSM17734T, Desulfosporosinus meridiei DSM13257T, and Desulfosporosinus acidiphilus DSM22704T.</title>
        <authorList>
            <person name="Pester M."/>
            <person name="Brambilla E."/>
            <person name="Alazard D."/>
            <person name="Rattei T."/>
            <person name="Weinmaier T."/>
            <person name="Han J."/>
            <person name="Lucas S."/>
            <person name="Lapidus A."/>
            <person name="Cheng J.F."/>
            <person name="Goodwin L."/>
            <person name="Pitluck S."/>
            <person name="Peters L."/>
            <person name="Ovchinnikova G."/>
            <person name="Teshima H."/>
            <person name="Detter J.C."/>
            <person name="Han C.S."/>
            <person name="Tapia R."/>
            <person name="Land M.L."/>
            <person name="Hauser L."/>
            <person name="Kyrpides N.C."/>
            <person name="Ivanova N.N."/>
            <person name="Pagani I."/>
            <person name="Huntmann M."/>
            <person name="Wei C.L."/>
            <person name="Davenport K.W."/>
            <person name="Daligault H."/>
            <person name="Chain P.S."/>
            <person name="Chen A."/>
            <person name="Mavromatis K."/>
            <person name="Markowitz V."/>
            <person name="Szeto E."/>
            <person name="Mikhailova N."/>
            <person name="Pati A."/>
            <person name="Wagner M."/>
            <person name="Woyke T."/>
            <person name="Ollivier B."/>
            <person name="Klenk H.P."/>
            <person name="Spring S."/>
            <person name="Loy A."/>
        </authorList>
    </citation>
    <scope>NUCLEOTIDE SEQUENCE [LARGE SCALE GENOMIC DNA]</scope>
    <source>
        <strain evidence="2">ATCC BAA-275 / DSM 13257 / NCIMB 13706 / S10</strain>
    </source>
</reference>
<sequence length="261" mass="30176">MFGTIILDAFTKSETMEIIEALDELVNPLDNYGWASAGIYSFWNYYTKELLYIGLAVDLTERFKQHNGIIPMDPNGCKKDKIEEYFGSCDKLGYTIFVQSSMSQPATHRNKQLWNGLDIKMFDVQDYRDDLVRDDIRRVEGILIESYRIKHGDLPPWNRVGGSILGQQSVNPGNYNEIVASFSSMDPNLLTARYSLREISNNPTFERYENTMHAIRMHMLLWGMSFGEARNLIKRSDSTGFFEKTIQEMNRAGYFKRLLAI</sequence>
<keyword evidence="2" id="KW-1185">Reference proteome</keyword>
<dbReference type="RefSeq" id="WP_014905182.1">
    <property type="nucleotide sequence ID" value="NC_018515.1"/>
</dbReference>
<protein>
    <recommendedName>
        <fullName evidence="3">GIY-YIG domain-containing protein</fullName>
    </recommendedName>
</protein>
<evidence type="ECO:0008006" key="3">
    <source>
        <dbReference type="Google" id="ProtNLM"/>
    </source>
</evidence>
<name>J7J5R2_DESMD</name>